<protein>
    <submittedName>
        <fullName evidence="1">CLUMA_CG010232, isoform A</fullName>
    </submittedName>
</protein>
<reference evidence="1 2" key="1">
    <citation type="submission" date="2015-04" db="EMBL/GenBank/DDBJ databases">
        <authorList>
            <person name="Syromyatnikov M.Y."/>
            <person name="Popov V.N."/>
        </authorList>
    </citation>
    <scope>NUCLEOTIDE SEQUENCE [LARGE SCALE GENOMIC DNA]</scope>
</reference>
<organism evidence="1 2">
    <name type="scientific">Clunio marinus</name>
    <dbReference type="NCBI Taxonomy" id="568069"/>
    <lineage>
        <taxon>Eukaryota</taxon>
        <taxon>Metazoa</taxon>
        <taxon>Ecdysozoa</taxon>
        <taxon>Arthropoda</taxon>
        <taxon>Hexapoda</taxon>
        <taxon>Insecta</taxon>
        <taxon>Pterygota</taxon>
        <taxon>Neoptera</taxon>
        <taxon>Endopterygota</taxon>
        <taxon>Diptera</taxon>
        <taxon>Nematocera</taxon>
        <taxon>Chironomoidea</taxon>
        <taxon>Chironomidae</taxon>
        <taxon>Clunio</taxon>
    </lineage>
</organism>
<sequence length="82" mass="9269">MVQIKHFGNQKAVHNIKYISVKSSSCSMRTTENLSINEIELNAASMKLKEGTNSKTYSDEGLNPANYSSKMWSCEHRQSVKE</sequence>
<dbReference type="Proteomes" id="UP000183832">
    <property type="component" value="Unassembled WGS sequence"/>
</dbReference>
<gene>
    <name evidence="1" type="ORF">CLUMA_CG010232</name>
</gene>
<keyword evidence="2" id="KW-1185">Reference proteome</keyword>
<proteinExistence type="predicted"/>
<evidence type="ECO:0000313" key="2">
    <source>
        <dbReference type="Proteomes" id="UP000183832"/>
    </source>
</evidence>
<accession>A0A1J1I8F3</accession>
<evidence type="ECO:0000313" key="1">
    <source>
        <dbReference type="EMBL" id="CRK96567.1"/>
    </source>
</evidence>
<name>A0A1J1I8F3_9DIPT</name>
<dbReference type="EMBL" id="CVRI01000044">
    <property type="protein sequence ID" value="CRK96567.1"/>
    <property type="molecule type" value="Genomic_DNA"/>
</dbReference>
<dbReference type="AlphaFoldDB" id="A0A1J1I8F3"/>